<dbReference type="PANTHER" id="PTHR42973">
    <property type="entry name" value="BINDING OXIDOREDUCTASE, PUTATIVE (AFU_ORTHOLOGUE AFUA_1G17690)-RELATED"/>
    <property type="match status" value="1"/>
</dbReference>
<dbReference type="Gene3D" id="3.40.462.20">
    <property type="match status" value="1"/>
</dbReference>
<evidence type="ECO:0000256" key="2">
    <source>
        <dbReference type="ARBA" id="ARBA00005466"/>
    </source>
</evidence>
<reference evidence="7 8" key="1">
    <citation type="submission" date="2024-02" db="EMBL/GenBank/DDBJ databases">
        <title>The whole genome sequence of five bacterial samples isolated from Abu Dhabi Sabkha-shore region.</title>
        <authorList>
            <person name="Sudalaimuthuasari N."/>
            <person name="Sarfraz B."/>
            <person name="Tuyisabe J.D."/>
            <person name="Mugisha Ntwali L.D.M."/>
            <person name="Ali A.I.A.A."/>
            <person name="Almansoori S.Z.A."/>
            <person name="Alajami H.S.A."/>
            <person name="Almeqbaali A.A.S."/>
            <person name="Kundu B."/>
            <person name="Saeed E.E."/>
            <person name="Sukumarinath V."/>
            <person name="Mishra A.K."/>
            <person name="Hazzouri K.M."/>
            <person name="Almaskari R."/>
            <person name="Sharma A.K."/>
            <person name="Amiri K.M.A."/>
        </authorList>
    </citation>
    <scope>NUCLEOTIDE SEQUENCE [LARGE SCALE GENOMIC DNA]</scope>
    <source>
        <strain evidence="8">kcgeb_sd</strain>
    </source>
</reference>
<gene>
    <name evidence="7" type="ORF">V5F89_04195</name>
</gene>
<comment type="similarity">
    <text evidence="2">Belongs to the oxygen-dependent FAD-linked oxidoreductase family.</text>
</comment>
<sequence>MSDRRMPVPDRLDRRLAERIEGTVVGRGAPDYEARRTGLVWNGRPAPNCPDLIVRPDSVEDVRVAIAFAREHGLCVDMRGSGHSYSGIFLHDGGMLLDLSALDDIVPDPKAQTVSVGPGATAGRIDAALAPHGLAFPVGHGAQVGIAGFLLGGGIGINGGAWGGMSCHNILAADLVMADGRLVRASPDENADLFRALRGGGPGLPFAVVRFTLRCFRRPAHIGLVNHFVRFSRLPDLTQAIEGSTHRLDPRLQLMLAIVPAPAGLAPRLQEGDHGRVGALTAIAFADDANEAALLQAALDGAPALQAALHREAIDPADFADIFAMTDMALTAPRVRADNIFTDRLGDAVATIMRHLPAAPSPACIPLIVRRNAPALRPDAAFSIRGRFSVSTYAQSERACEDAPTAAWLHRLYDDLLPIASGSYVNEVDLEGRRDALDRCHSDAVREDLAAIRERHDPRRLFRRLAA</sequence>
<accession>A0ABZ2D4Z3</accession>
<dbReference type="Pfam" id="PF01565">
    <property type="entry name" value="FAD_binding_4"/>
    <property type="match status" value="1"/>
</dbReference>
<dbReference type="PROSITE" id="PS51387">
    <property type="entry name" value="FAD_PCMH"/>
    <property type="match status" value="1"/>
</dbReference>
<keyword evidence="4" id="KW-0274">FAD</keyword>
<evidence type="ECO:0000313" key="7">
    <source>
        <dbReference type="EMBL" id="WWA48115.1"/>
    </source>
</evidence>
<dbReference type="InterPro" id="IPR016167">
    <property type="entry name" value="FAD-bd_PCMH_sub1"/>
</dbReference>
<evidence type="ECO:0000256" key="3">
    <source>
        <dbReference type="ARBA" id="ARBA00022630"/>
    </source>
</evidence>
<dbReference type="Gene3D" id="3.30.43.10">
    <property type="entry name" value="Uridine Diphospho-n-acetylenolpyruvylglucosamine Reductase, domain 2"/>
    <property type="match status" value="1"/>
</dbReference>
<organism evidence="7 8">
    <name type="scientific">Pelagerythrobacter marensis</name>
    <dbReference type="NCBI Taxonomy" id="543877"/>
    <lineage>
        <taxon>Bacteria</taxon>
        <taxon>Pseudomonadati</taxon>
        <taxon>Pseudomonadota</taxon>
        <taxon>Alphaproteobacteria</taxon>
        <taxon>Sphingomonadales</taxon>
        <taxon>Erythrobacteraceae</taxon>
        <taxon>Pelagerythrobacter</taxon>
    </lineage>
</organism>
<dbReference type="InterPro" id="IPR006093">
    <property type="entry name" value="Oxy_OxRdtase_FAD_BS"/>
</dbReference>
<dbReference type="InterPro" id="IPR016166">
    <property type="entry name" value="FAD-bd_PCMH"/>
</dbReference>
<protein>
    <submittedName>
        <fullName evidence="7">FAD-binding oxidoreductase</fullName>
    </submittedName>
</protein>
<dbReference type="InterPro" id="IPR016169">
    <property type="entry name" value="FAD-bd_PCMH_sub2"/>
</dbReference>
<evidence type="ECO:0000259" key="6">
    <source>
        <dbReference type="PROSITE" id="PS51387"/>
    </source>
</evidence>
<dbReference type="InterPro" id="IPR036318">
    <property type="entry name" value="FAD-bd_PCMH-like_sf"/>
</dbReference>
<evidence type="ECO:0000256" key="1">
    <source>
        <dbReference type="ARBA" id="ARBA00001974"/>
    </source>
</evidence>
<name>A0ABZ2D4Z3_9SPHN</name>
<evidence type="ECO:0000256" key="5">
    <source>
        <dbReference type="ARBA" id="ARBA00023002"/>
    </source>
</evidence>
<keyword evidence="8" id="KW-1185">Reference proteome</keyword>
<dbReference type="InterPro" id="IPR050416">
    <property type="entry name" value="FAD-linked_Oxidoreductase"/>
</dbReference>
<evidence type="ECO:0000256" key="4">
    <source>
        <dbReference type="ARBA" id="ARBA00022827"/>
    </source>
</evidence>
<dbReference type="PROSITE" id="PS00862">
    <property type="entry name" value="OX2_COVAL_FAD"/>
    <property type="match status" value="1"/>
</dbReference>
<dbReference type="PANTHER" id="PTHR42973:SF39">
    <property type="entry name" value="FAD-BINDING PCMH-TYPE DOMAIN-CONTAINING PROTEIN"/>
    <property type="match status" value="1"/>
</dbReference>
<evidence type="ECO:0000313" key="8">
    <source>
        <dbReference type="Proteomes" id="UP001335183"/>
    </source>
</evidence>
<dbReference type="SUPFAM" id="SSF56176">
    <property type="entry name" value="FAD-binding/transporter-associated domain-like"/>
    <property type="match status" value="1"/>
</dbReference>
<dbReference type="InterPro" id="IPR006094">
    <property type="entry name" value="Oxid_FAD_bind_N"/>
</dbReference>
<proteinExistence type="inferred from homology"/>
<dbReference type="EMBL" id="CP144918">
    <property type="protein sequence ID" value="WWA48115.1"/>
    <property type="molecule type" value="Genomic_DNA"/>
</dbReference>
<dbReference type="Gene3D" id="3.30.465.10">
    <property type="match status" value="1"/>
</dbReference>
<feature type="domain" description="FAD-binding PCMH-type" evidence="6">
    <location>
        <begin position="46"/>
        <end position="218"/>
    </location>
</feature>
<keyword evidence="3" id="KW-0285">Flavoprotein</keyword>
<dbReference type="RefSeq" id="WP_338447001.1">
    <property type="nucleotide sequence ID" value="NZ_CP144918.1"/>
</dbReference>
<dbReference type="Proteomes" id="UP001335183">
    <property type="component" value="Chromosome"/>
</dbReference>
<comment type="cofactor">
    <cofactor evidence="1">
        <name>FAD</name>
        <dbReference type="ChEBI" id="CHEBI:57692"/>
    </cofactor>
</comment>
<keyword evidence="5" id="KW-0560">Oxidoreductase</keyword>